<dbReference type="Proteomes" id="UP000807353">
    <property type="component" value="Unassembled WGS sequence"/>
</dbReference>
<dbReference type="InterPro" id="IPR002877">
    <property type="entry name" value="RNA_MeTrfase_FtsJ_dom"/>
</dbReference>
<evidence type="ECO:0000313" key="4">
    <source>
        <dbReference type="Proteomes" id="UP000807353"/>
    </source>
</evidence>
<sequence>MSDIVVEFEDDRLGSLTKQLIALGAKNLERLVELREQSRNDESLTQIRTKEKNEAKTDNRTEKMKHDWYVGMRNGMREIDKKAKCVNVHDGFRFLDLGCCPGGFASYIMGQTEKSSAIGCKGVGISLPTEQAGYDLELSKKLRQSFEIHWADLTRYWLGPEDSPRSQESAGEFSELPPGITDKPFDFVILGASVIYSEVPDNRADIDRLLMAQLIIGFMTTRKGGTLIVKLAHIERVMTAKVLYLLHILSTEVWAVKPLRQHSKQPTFYAVAKGLGNGQQGGRVAEVVIGLRKLWCCLNFEGDLFMPAQLDFIITTKDLRDGKEGFLNRMVELGEEVCRVQVIGLQNATKHSKQHYQR</sequence>
<protein>
    <recommendedName>
        <fullName evidence="2">Ribosomal RNA methyltransferase FtsJ domain-containing protein</fullName>
    </recommendedName>
</protein>
<evidence type="ECO:0000313" key="3">
    <source>
        <dbReference type="EMBL" id="KAF9465204.1"/>
    </source>
</evidence>
<dbReference type="GO" id="GO:0032259">
    <property type="term" value="P:methylation"/>
    <property type="evidence" value="ECO:0007669"/>
    <property type="project" value="InterPro"/>
</dbReference>
<accession>A0A9P6CLS4</accession>
<organism evidence="3 4">
    <name type="scientific">Collybia nuda</name>
    <dbReference type="NCBI Taxonomy" id="64659"/>
    <lineage>
        <taxon>Eukaryota</taxon>
        <taxon>Fungi</taxon>
        <taxon>Dikarya</taxon>
        <taxon>Basidiomycota</taxon>
        <taxon>Agaricomycotina</taxon>
        <taxon>Agaricomycetes</taxon>
        <taxon>Agaricomycetidae</taxon>
        <taxon>Agaricales</taxon>
        <taxon>Tricholomatineae</taxon>
        <taxon>Clitocybaceae</taxon>
        <taxon>Collybia</taxon>
    </lineage>
</organism>
<dbReference type="EMBL" id="MU150249">
    <property type="protein sequence ID" value="KAF9465204.1"/>
    <property type="molecule type" value="Genomic_DNA"/>
</dbReference>
<comment type="caution">
    <text evidence="3">The sequence shown here is derived from an EMBL/GenBank/DDBJ whole genome shotgun (WGS) entry which is preliminary data.</text>
</comment>
<reference evidence="3" key="1">
    <citation type="submission" date="2020-11" db="EMBL/GenBank/DDBJ databases">
        <authorList>
            <consortium name="DOE Joint Genome Institute"/>
            <person name="Ahrendt S."/>
            <person name="Riley R."/>
            <person name="Andreopoulos W."/>
            <person name="Labutti K."/>
            <person name="Pangilinan J."/>
            <person name="Ruiz-Duenas F.J."/>
            <person name="Barrasa J.M."/>
            <person name="Sanchez-Garcia M."/>
            <person name="Camarero S."/>
            <person name="Miyauchi S."/>
            <person name="Serrano A."/>
            <person name="Linde D."/>
            <person name="Babiker R."/>
            <person name="Drula E."/>
            <person name="Ayuso-Fernandez I."/>
            <person name="Pacheco R."/>
            <person name="Padilla G."/>
            <person name="Ferreira P."/>
            <person name="Barriuso J."/>
            <person name="Kellner H."/>
            <person name="Castanera R."/>
            <person name="Alfaro M."/>
            <person name="Ramirez L."/>
            <person name="Pisabarro A.G."/>
            <person name="Kuo A."/>
            <person name="Tritt A."/>
            <person name="Lipzen A."/>
            <person name="He G."/>
            <person name="Yan M."/>
            <person name="Ng V."/>
            <person name="Cullen D."/>
            <person name="Martin F."/>
            <person name="Rosso M.-N."/>
            <person name="Henrissat B."/>
            <person name="Hibbett D."/>
            <person name="Martinez A.T."/>
            <person name="Grigoriev I.V."/>
        </authorList>
    </citation>
    <scope>NUCLEOTIDE SEQUENCE</scope>
    <source>
        <strain evidence="3">CBS 247.69</strain>
    </source>
</reference>
<dbReference type="OrthoDB" id="417125at2759"/>
<dbReference type="AlphaFoldDB" id="A0A9P6CLS4"/>
<dbReference type="SUPFAM" id="SSF53335">
    <property type="entry name" value="S-adenosyl-L-methionine-dependent methyltransferases"/>
    <property type="match status" value="1"/>
</dbReference>
<dbReference type="GO" id="GO:0008168">
    <property type="term" value="F:methyltransferase activity"/>
    <property type="evidence" value="ECO:0007669"/>
    <property type="project" value="InterPro"/>
</dbReference>
<keyword evidence="4" id="KW-1185">Reference proteome</keyword>
<gene>
    <name evidence="3" type="ORF">BDZ94DRAFT_1254792</name>
</gene>
<dbReference type="Pfam" id="PF01728">
    <property type="entry name" value="FtsJ"/>
    <property type="match status" value="1"/>
</dbReference>
<proteinExistence type="predicted"/>
<evidence type="ECO:0000259" key="2">
    <source>
        <dbReference type="Pfam" id="PF01728"/>
    </source>
</evidence>
<name>A0A9P6CLS4_9AGAR</name>
<dbReference type="Gene3D" id="3.40.50.12760">
    <property type="match status" value="1"/>
</dbReference>
<feature type="region of interest" description="Disordered" evidence="1">
    <location>
        <begin position="39"/>
        <end position="59"/>
    </location>
</feature>
<evidence type="ECO:0000256" key="1">
    <source>
        <dbReference type="SAM" id="MobiDB-lite"/>
    </source>
</evidence>
<feature type="domain" description="Ribosomal RNA methyltransferase FtsJ" evidence="2">
    <location>
        <begin position="76"/>
        <end position="274"/>
    </location>
</feature>
<dbReference type="InterPro" id="IPR029063">
    <property type="entry name" value="SAM-dependent_MTases_sf"/>
</dbReference>